<keyword evidence="1" id="KW-0732">Signal</keyword>
<name>A0A2W6ITP7_STEMA</name>
<comment type="caution">
    <text evidence="2">The sequence shown here is derived from an EMBL/GenBank/DDBJ whole genome shotgun (WGS) entry which is preliminary data.</text>
</comment>
<evidence type="ECO:0008006" key="4">
    <source>
        <dbReference type="Google" id="ProtNLM"/>
    </source>
</evidence>
<reference evidence="2 3" key="1">
    <citation type="submission" date="2016-05" db="EMBL/GenBank/DDBJ databases">
        <authorList>
            <person name="Lavstsen T."/>
            <person name="Jespersen J.S."/>
        </authorList>
    </citation>
    <scope>NUCLEOTIDE SEQUENCE [LARGE SCALE GENOMIC DNA]</scope>
    <source>
        <strain evidence="2 3">SM-5815</strain>
    </source>
</reference>
<proteinExistence type="predicted"/>
<protein>
    <recommendedName>
        <fullName evidence="4">Secreted protein</fullName>
    </recommendedName>
</protein>
<organism evidence="2 3">
    <name type="scientific">Stenotrophomonas maltophilia</name>
    <name type="common">Pseudomonas maltophilia</name>
    <name type="synonym">Xanthomonas maltophilia</name>
    <dbReference type="NCBI Taxonomy" id="40324"/>
    <lineage>
        <taxon>Bacteria</taxon>
        <taxon>Pseudomonadati</taxon>
        <taxon>Pseudomonadota</taxon>
        <taxon>Gammaproteobacteria</taxon>
        <taxon>Lysobacterales</taxon>
        <taxon>Lysobacteraceae</taxon>
        <taxon>Stenotrophomonas</taxon>
        <taxon>Stenotrophomonas maltophilia group</taxon>
    </lineage>
</organism>
<evidence type="ECO:0000313" key="3">
    <source>
        <dbReference type="Proteomes" id="UP000249614"/>
    </source>
</evidence>
<dbReference type="RefSeq" id="WP_111111061.1">
    <property type="nucleotide sequence ID" value="NZ_LXXM01000013.1"/>
</dbReference>
<dbReference type="AlphaFoldDB" id="A0A2W6ITP7"/>
<feature type="chain" id="PRO_5016083296" description="Secreted protein" evidence="1">
    <location>
        <begin position="21"/>
        <end position="303"/>
    </location>
</feature>
<gene>
    <name evidence="2" type="ORF">A7X83_02645</name>
</gene>
<accession>A0A2W6ITP7</accession>
<evidence type="ECO:0000313" key="2">
    <source>
        <dbReference type="EMBL" id="PZS98860.1"/>
    </source>
</evidence>
<dbReference type="Proteomes" id="UP000249614">
    <property type="component" value="Unassembled WGS sequence"/>
</dbReference>
<evidence type="ECO:0000256" key="1">
    <source>
        <dbReference type="SAM" id="SignalP"/>
    </source>
</evidence>
<feature type="signal peptide" evidence="1">
    <location>
        <begin position="1"/>
        <end position="20"/>
    </location>
</feature>
<sequence length="303" mass="34253">MRRLLLCLLALGMHLPSATAGETAPEDAFSGHLRAMRESNDLALQMLGQQRKDSRTETANVPVDAPPMALLLATWSRDIKRHADPVDGVDSPHLAWALQVLANSRCQPDRSEVWHSLTEDMRVADVYFTCRVGDVERLRHLSEATVFDDSEQSDQRFWKAYLSVLRDGPFHEISGTTRLVSTAREPDWHSEESKHPNDDFTHIRVETDVYGVLIEALIAHPRRLYRTATDDAVAQMTGIMECDDLVQQHRHCMARIAPQELGGARDLARTVSRLSREIPEEALVKECAVLRSRAKALWNDQCE</sequence>
<dbReference type="EMBL" id="LXXM01000013">
    <property type="protein sequence ID" value="PZS98860.1"/>
    <property type="molecule type" value="Genomic_DNA"/>
</dbReference>